<organism evidence="3 4">
    <name type="scientific">Rhodotorula diobovata</name>
    <dbReference type="NCBI Taxonomy" id="5288"/>
    <lineage>
        <taxon>Eukaryota</taxon>
        <taxon>Fungi</taxon>
        <taxon>Dikarya</taxon>
        <taxon>Basidiomycota</taxon>
        <taxon>Pucciniomycotina</taxon>
        <taxon>Microbotryomycetes</taxon>
        <taxon>Sporidiobolales</taxon>
        <taxon>Sporidiobolaceae</taxon>
        <taxon>Rhodotorula</taxon>
    </lineage>
</organism>
<dbReference type="InterPro" id="IPR009060">
    <property type="entry name" value="UBA-like_sf"/>
</dbReference>
<dbReference type="OrthoDB" id="443682at2759"/>
<feature type="region of interest" description="Disordered" evidence="1">
    <location>
        <begin position="992"/>
        <end position="1019"/>
    </location>
</feature>
<sequence>MAELTKDQQSTFAELTGMGFDPALCRRAAVKFAANLESAINWVLDPVDSPPADLPDDLPPLISDNDDETLPHPSTLGNDPPPYAPVDPKVTGTPKPPLPAPFASPNRDEKRLIDLTGEDDVPSFAPPRVVAPPSSPRTGPATKPDSDLERALKASQVQADDGDDEMAKAISMSMATLGSTEEETVGMLDSIKPEERIREPATPTVLRAASNLMSGLSAFLQCLYAVPSFRQAILSYRAPQNHALASEDFKDYWRGDGGVGSIGLPMPVDEDRESRELRLIALQRLFALMTETHRSFVHVTEVARVFNLRESEFAQPGGAWMHRLRGMHVKIVDDLRVAAGEDAQHLLQQGVDPAEVGALEKKAATRFSLHGRPVVVDQHIGAPLPPAADQNDTAIISLTLNPAADPPPDLFTLLDGQLVAKNDAGQTVLHLLTAVPSMVLCHLDRQAPALTSLEGFGTAGGIAGVQHGAKRVFRPTRTGAEDVWLDRYWVKNRVRVAEGREDKSRLEGERDALGARRREVALTREGTDARELVKGTVEYLQRATAEEDAPREDRQKRLREQWEKVGEEMDAVLGGYDSDISALDARIASIFDSDDMHRVGPYRLVAILMRNGLNGRGTAWSVVRGDDGRWWKIVDLVREEVTLEQALSDPAGLMMDAGSTFLFYQKMDEVEPVEVPAYLQRAAARDNHEFAATLPPSHTSIVDTWQLPPLASLEPEAVHIPLTALEDLNDDTDTVRDISLEDSPPPSDITVDAGAAEALRALRGEVDISNHAVAAASSGADTPMSLDESEGGDAPAMHLRGGASAEVADAEVADAGEEDEDAYEAEEDEYDDDEIDEDEVELGLLKPMPSSRDDWDIDFAVGKVGGLPRWLDPRAPLAPEDVECGTCGKTMALLLQVNSPDDERPHAAARSLYLFACRTQGCIAKDAQQALKVWRTQMESPNAFFPHTEATQEERKRLEDALDADSALAAKPASPAKPFPEFDIAAEPEPYEESYLPDPAAPTPEQEEGTEDAASADTKTGVDRAFLQFQERLEREPKQVLRFYRIPGVGDPQPLWASNRTISPSEVPTCELCRSERKVEFQVLSTLLASLSDDSFEFDSLLVYTCANNCAIPPRGERGQTGWACEVAFKQDFAAEGVKFGQR</sequence>
<dbReference type="InterPro" id="IPR015940">
    <property type="entry name" value="UBA"/>
</dbReference>
<dbReference type="Pfam" id="PF04194">
    <property type="entry name" value="PDCD2_C"/>
    <property type="match status" value="1"/>
</dbReference>
<keyword evidence="4" id="KW-1185">Reference proteome</keyword>
<feature type="domain" description="UBA" evidence="2">
    <location>
        <begin position="5"/>
        <end position="46"/>
    </location>
</feature>
<evidence type="ECO:0000256" key="1">
    <source>
        <dbReference type="SAM" id="MobiDB-lite"/>
    </source>
</evidence>
<dbReference type="GO" id="GO:0005737">
    <property type="term" value="C:cytoplasm"/>
    <property type="evidence" value="ECO:0007669"/>
    <property type="project" value="InterPro"/>
</dbReference>
<dbReference type="AlphaFoldDB" id="A0A5C5G4W0"/>
<evidence type="ECO:0000313" key="3">
    <source>
        <dbReference type="EMBL" id="TNY24110.1"/>
    </source>
</evidence>
<evidence type="ECO:0000259" key="2">
    <source>
        <dbReference type="PROSITE" id="PS50030"/>
    </source>
</evidence>
<feature type="region of interest" description="Disordered" evidence="1">
    <location>
        <begin position="777"/>
        <end position="836"/>
    </location>
</feature>
<gene>
    <name evidence="3" type="ORF">DMC30DRAFT_216603</name>
</gene>
<protein>
    <submittedName>
        <fullName evidence="3">Proteophosphoglycan ppg4</fullName>
    </submittedName>
</protein>
<comment type="caution">
    <text evidence="3">The sequence shown here is derived from an EMBL/GenBank/DDBJ whole genome shotgun (WGS) entry which is preliminary data.</text>
</comment>
<accession>A0A5C5G4W0</accession>
<feature type="compositionally biased region" description="Acidic residues" evidence="1">
    <location>
        <begin position="808"/>
        <end position="836"/>
    </location>
</feature>
<dbReference type="Proteomes" id="UP000311382">
    <property type="component" value="Unassembled WGS sequence"/>
</dbReference>
<dbReference type="PANTHER" id="PTHR12298:SF4">
    <property type="entry name" value="PROGRAMMED CELL DEATH PROTEIN 2"/>
    <property type="match status" value="1"/>
</dbReference>
<dbReference type="Gene3D" id="1.10.8.10">
    <property type="entry name" value="DNA helicase RuvA subunit, C-terminal domain"/>
    <property type="match status" value="1"/>
</dbReference>
<reference evidence="3 4" key="1">
    <citation type="submission" date="2019-03" db="EMBL/GenBank/DDBJ databases">
        <title>Rhodosporidium diobovatum UCD-FST 08-225 genome sequencing, assembly, and annotation.</title>
        <authorList>
            <person name="Fakankun I.U."/>
            <person name="Fristensky B."/>
            <person name="Levin D.B."/>
        </authorList>
    </citation>
    <scope>NUCLEOTIDE SEQUENCE [LARGE SCALE GENOMIC DNA]</scope>
    <source>
        <strain evidence="3 4">UCD-FST 08-225</strain>
    </source>
</reference>
<feature type="region of interest" description="Disordered" evidence="1">
    <location>
        <begin position="45"/>
        <end position="148"/>
    </location>
</feature>
<dbReference type="SMART" id="SM00165">
    <property type="entry name" value="UBA"/>
    <property type="match status" value="1"/>
</dbReference>
<dbReference type="SUPFAM" id="SSF46934">
    <property type="entry name" value="UBA-like"/>
    <property type="match status" value="1"/>
</dbReference>
<dbReference type="GO" id="GO:0005634">
    <property type="term" value="C:nucleus"/>
    <property type="evidence" value="ECO:0007669"/>
    <property type="project" value="TreeGrafter"/>
</dbReference>
<dbReference type="PROSITE" id="PS50030">
    <property type="entry name" value="UBA"/>
    <property type="match status" value="1"/>
</dbReference>
<name>A0A5C5G4W0_9BASI</name>
<dbReference type="EMBL" id="SOZI01000005">
    <property type="protein sequence ID" value="TNY24110.1"/>
    <property type="molecule type" value="Genomic_DNA"/>
</dbReference>
<dbReference type="STRING" id="5288.A0A5C5G4W0"/>
<proteinExistence type="predicted"/>
<dbReference type="PANTHER" id="PTHR12298">
    <property type="entry name" value="PCDC2 PROGRAMMED CELL DEATH PROTEIN 2 -RELATED"/>
    <property type="match status" value="1"/>
</dbReference>
<dbReference type="InterPro" id="IPR007320">
    <property type="entry name" value="PDCD2_C"/>
</dbReference>
<evidence type="ECO:0000313" key="4">
    <source>
        <dbReference type="Proteomes" id="UP000311382"/>
    </source>
</evidence>